<sequence>MVTIPGWVFIRHFDSPGNDIQQVVVLKGNPEALANLASTQGRRQEKCVAFNTDGWMKSALVPREKWRRVYADSKQGLWVRSDALEALEWEFVKGFDSPGNDIRCVEDLAGNPSQLMHYVNCDIPECVAFNTNGWIKHSIRPKIEWYKFSDSASEGMWVKKTALDSLEWVFVPFFDSDGNDISRVAGTPAERRAVAVSLREKCVAYNTNGWMKHTLLPRDKWYKWTDNEREGLYVKRSVLERLGWEFFPYVDSPGNDFKCLSKWADDSSSLLRYINEREPTCAAFNTAGYLKMAVLPKDQWVHVTTSPFRGLWVRRRIVQQQQQQQQ</sequence>
<dbReference type="Gramene" id="GBG61862">
    <property type="protein sequence ID" value="GBG61862"/>
    <property type="gene ID" value="CBR_g23815"/>
</dbReference>
<name>A0A388JVW3_CHABU</name>
<evidence type="ECO:0000313" key="1">
    <source>
        <dbReference type="EMBL" id="GBG61862.1"/>
    </source>
</evidence>
<dbReference type="OrthoDB" id="533833at2759"/>
<keyword evidence="2" id="KW-1185">Reference proteome</keyword>
<evidence type="ECO:0000313" key="2">
    <source>
        <dbReference type="Proteomes" id="UP000265515"/>
    </source>
</evidence>
<organism evidence="1 2">
    <name type="scientific">Chara braunii</name>
    <name type="common">Braun's stonewort</name>
    <dbReference type="NCBI Taxonomy" id="69332"/>
    <lineage>
        <taxon>Eukaryota</taxon>
        <taxon>Viridiplantae</taxon>
        <taxon>Streptophyta</taxon>
        <taxon>Charophyceae</taxon>
        <taxon>Charales</taxon>
        <taxon>Characeae</taxon>
        <taxon>Chara</taxon>
    </lineage>
</organism>
<dbReference type="EMBL" id="BFEA01000023">
    <property type="protein sequence ID" value="GBG61862.1"/>
    <property type="molecule type" value="Genomic_DNA"/>
</dbReference>
<comment type="caution">
    <text evidence="1">The sequence shown here is derived from an EMBL/GenBank/DDBJ whole genome shotgun (WGS) entry which is preliminary data.</text>
</comment>
<gene>
    <name evidence="1" type="ORF">CBR_g23815</name>
</gene>
<dbReference type="AlphaFoldDB" id="A0A388JVW3"/>
<protein>
    <submittedName>
        <fullName evidence="1">Uncharacterized protein</fullName>
    </submittedName>
</protein>
<accession>A0A388JVW3</accession>
<reference evidence="1 2" key="1">
    <citation type="journal article" date="2018" name="Cell">
        <title>The Chara Genome: Secondary Complexity and Implications for Plant Terrestrialization.</title>
        <authorList>
            <person name="Nishiyama T."/>
            <person name="Sakayama H."/>
            <person name="Vries J.D."/>
            <person name="Buschmann H."/>
            <person name="Saint-Marcoux D."/>
            <person name="Ullrich K.K."/>
            <person name="Haas F.B."/>
            <person name="Vanderstraeten L."/>
            <person name="Becker D."/>
            <person name="Lang D."/>
            <person name="Vosolsobe S."/>
            <person name="Rombauts S."/>
            <person name="Wilhelmsson P.K.I."/>
            <person name="Janitza P."/>
            <person name="Kern R."/>
            <person name="Heyl A."/>
            <person name="Rumpler F."/>
            <person name="Villalobos L.I.A.C."/>
            <person name="Clay J.M."/>
            <person name="Skokan R."/>
            <person name="Toyoda A."/>
            <person name="Suzuki Y."/>
            <person name="Kagoshima H."/>
            <person name="Schijlen E."/>
            <person name="Tajeshwar N."/>
            <person name="Catarino B."/>
            <person name="Hetherington A.J."/>
            <person name="Saltykova A."/>
            <person name="Bonnot C."/>
            <person name="Breuninger H."/>
            <person name="Symeonidi A."/>
            <person name="Radhakrishnan G.V."/>
            <person name="Van Nieuwerburgh F."/>
            <person name="Deforce D."/>
            <person name="Chang C."/>
            <person name="Karol K.G."/>
            <person name="Hedrich R."/>
            <person name="Ulvskov P."/>
            <person name="Glockner G."/>
            <person name="Delwiche C.F."/>
            <person name="Petrasek J."/>
            <person name="Van de Peer Y."/>
            <person name="Friml J."/>
            <person name="Beilby M."/>
            <person name="Dolan L."/>
            <person name="Kohara Y."/>
            <person name="Sugano S."/>
            <person name="Fujiyama A."/>
            <person name="Delaux P.-M."/>
            <person name="Quint M."/>
            <person name="TheiBen G."/>
            <person name="Hagemann M."/>
            <person name="Harholt J."/>
            <person name="Dunand C."/>
            <person name="Zachgo S."/>
            <person name="Langdale J."/>
            <person name="Maumus F."/>
            <person name="Straeten D.V.D."/>
            <person name="Gould S.B."/>
            <person name="Rensing S.A."/>
        </authorList>
    </citation>
    <scope>NUCLEOTIDE SEQUENCE [LARGE SCALE GENOMIC DNA]</scope>
    <source>
        <strain evidence="1 2">S276</strain>
    </source>
</reference>
<proteinExistence type="predicted"/>
<dbReference type="Proteomes" id="UP000265515">
    <property type="component" value="Unassembled WGS sequence"/>
</dbReference>